<organism evidence="1 2">
    <name type="scientific">Providencia stuartii (strain MRSN 2154)</name>
    <dbReference type="NCBI Taxonomy" id="1157951"/>
    <lineage>
        <taxon>Bacteria</taxon>
        <taxon>Pseudomonadati</taxon>
        <taxon>Pseudomonadota</taxon>
        <taxon>Gammaproteobacteria</taxon>
        <taxon>Enterobacterales</taxon>
        <taxon>Morganellaceae</taxon>
        <taxon>Providencia</taxon>
    </lineage>
</organism>
<accession>A0A140NLF0</accession>
<dbReference type="CDD" id="cd16400">
    <property type="entry name" value="ParB_Srx_like_nuclease"/>
    <property type="match status" value="1"/>
</dbReference>
<evidence type="ECO:0000313" key="1">
    <source>
        <dbReference type="EMBL" id="AFH93925.1"/>
    </source>
</evidence>
<protein>
    <submittedName>
        <fullName evidence="1">Uncharacterized protein</fullName>
    </submittedName>
</protein>
<sequence>MTINTYHIELKPIQFLCSSEETDQRHVDYLSKKIIGEGIWTTPIPCEINSGIIMDGNHRYQVAKRLNLTFLPCILLNYQDERVKVHHQNSDQPYNIQTIFDVILHQNKLLPYKATCHYFSPSLPIIGIDLSMLR</sequence>
<dbReference type="AlphaFoldDB" id="A0A140NLF0"/>
<dbReference type="Proteomes" id="UP000005012">
    <property type="component" value="Chromosome"/>
</dbReference>
<dbReference type="EMBL" id="CP003488">
    <property type="protein sequence ID" value="AFH93925.1"/>
    <property type="molecule type" value="Genomic_DNA"/>
</dbReference>
<dbReference type="KEGG" id="psi:S70_10335"/>
<reference evidence="1 2" key="1">
    <citation type="journal article" date="2012" name="J. Bacteriol.">
        <title>Complete Genome Sequence of Providencia stuartii Clinical Isolate MRSN 2154.</title>
        <authorList>
            <person name="Clifford R.J."/>
            <person name="Hang J."/>
            <person name="Riley M.C."/>
            <person name="Onmus-Leone F."/>
            <person name="Kuschner R.A."/>
            <person name="Lesho E.P."/>
            <person name="Waterman P.E."/>
        </authorList>
    </citation>
    <scope>NUCLEOTIDE SEQUENCE [LARGE SCALE GENOMIC DNA]</scope>
    <source>
        <strain evidence="1 2">MRSN 2154</strain>
    </source>
</reference>
<dbReference type="PATRIC" id="fig|1157951.4.peg.2080"/>
<gene>
    <name evidence="1" type="ordered locus">S70_10335</name>
</gene>
<dbReference type="OrthoDB" id="8565623at2"/>
<dbReference type="Gene3D" id="3.90.1530.10">
    <property type="entry name" value="Conserved hypothetical protein from pyrococcus furiosus pfu- 392566-001, ParB domain"/>
    <property type="match status" value="1"/>
</dbReference>
<reference evidence="2" key="2">
    <citation type="submission" date="2012-04" db="EMBL/GenBank/DDBJ databases">
        <title>Complete genome sequence of Providencia stuartii clinical isolate MRSN 2154.</title>
        <authorList>
            <person name="Clifford R.J."/>
            <person name="Hang J."/>
            <person name="Riley M.C."/>
            <person name="Onmus-Leone F."/>
            <person name="Kuschner R.A."/>
            <person name="Lesho E.P."/>
            <person name="Waterman P.E."/>
        </authorList>
    </citation>
    <scope>NUCLEOTIDE SEQUENCE [LARGE SCALE GENOMIC DNA]</scope>
    <source>
        <strain evidence="2">MRSN 2154</strain>
    </source>
</reference>
<dbReference type="HOGENOM" id="CLU_134838_0_0_6"/>
<dbReference type="GeneID" id="93517277"/>
<dbReference type="InterPro" id="IPR036086">
    <property type="entry name" value="ParB/Sulfiredoxin_sf"/>
</dbReference>
<name>A0A140NLF0_PROSM</name>
<dbReference type="SUPFAM" id="SSF110849">
    <property type="entry name" value="ParB/Sulfiredoxin"/>
    <property type="match status" value="1"/>
</dbReference>
<proteinExistence type="predicted"/>
<evidence type="ECO:0000313" key="2">
    <source>
        <dbReference type="Proteomes" id="UP000005012"/>
    </source>
</evidence>
<dbReference type="RefSeq" id="WP_004924000.1">
    <property type="nucleotide sequence ID" value="NC_017731.1"/>
</dbReference>